<keyword evidence="2" id="KW-1185">Reference proteome</keyword>
<name>A0A0K0FSS0_STRVS</name>
<protein>
    <submittedName>
        <fullName evidence="3">PDZ domain-containing protein</fullName>
    </submittedName>
</protein>
<sequence>MYDNLIITTLASSSNSESASELKCLLDKPWIKEYLKCIENVCKNVCLEKLSDIPFEVDDNEGIAVKYVKLVKHNMPLGATIKCKKNERIVISRIMNNGVADKSGVIQVDDSIFGINNILVSDIKPNNSRVMVGYNERNDPNHPVPEVTTSFKRGGILDILVANVLMWLQASNLRNRFLASIASMTKKRK</sequence>
<dbReference type="Proteomes" id="UP000035680">
    <property type="component" value="Unassembled WGS sequence"/>
</dbReference>
<dbReference type="STRING" id="75913.A0A0K0FSS0"/>
<dbReference type="PANTHER" id="PTHR23122">
    <property type="entry name" value="MEMBRANE-ASSOCIATED GUANYLATE KINASE MAGUK"/>
    <property type="match status" value="1"/>
</dbReference>
<dbReference type="AlphaFoldDB" id="A0A0K0FSS0"/>
<evidence type="ECO:0000259" key="1">
    <source>
        <dbReference type="PROSITE" id="PS50106"/>
    </source>
</evidence>
<organism evidence="2 3">
    <name type="scientific">Strongyloides venezuelensis</name>
    <name type="common">Threadworm</name>
    <dbReference type="NCBI Taxonomy" id="75913"/>
    <lineage>
        <taxon>Eukaryota</taxon>
        <taxon>Metazoa</taxon>
        <taxon>Ecdysozoa</taxon>
        <taxon>Nematoda</taxon>
        <taxon>Chromadorea</taxon>
        <taxon>Rhabditida</taxon>
        <taxon>Tylenchina</taxon>
        <taxon>Panagrolaimomorpha</taxon>
        <taxon>Strongyloidoidea</taxon>
        <taxon>Strongyloididae</taxon>
        <taxon>Strongyloides</taxon>
    </lineage>
</organism>
<dbReference type="WBParaSite" id="SVE_1417800.1">
    <property type="protein sequence ID" value="SVE_1417800.1"/>
    <property type="gene ID" value="SVE_1417800"/>
</dbReference>
<dbReference type="SUPFAM" id="SSF50156">
    <property type="entry name" value="PDZ domain-like"/>
    <property type="match status" value="1"/>
</dbReference>
<dbReference type="PROSITE" id="PS50106">
    <property type="entry name" value="PDZ"/>
    <property type="match status" value="1"/>
</dbReference>
<evidence type="ECO:0000313" key="2">
    <source>
        <dbReference type="Proteomes" id="UP000035680"/>
    </source>
</evidence>
<dbReference type="InterPro" id="IPR001478">
    <property type="entry name" value="PDZ"/>
</dbReference>
<evidence type="ECO:0000313" key="3">
    <source>
        <dbReference type="WBParaSite" id="SVE_1417800.1"/>
    </source>
</evidence>
<reference evidence="2" key="1">
    <citation type="submission" date="2014-07" db="EMBL/GenBank/DDBJ databases">
        <authorList>
            <person name="Martin A.A"/>
            <person name="De Silva N."/>
        </authorList>
    </citation>
    <scope>NUCLEOTIDE SEQUENCE</scope>
</reference>
<dbReference type="Pfam" id="PF00595">
    <property type="entry name" value="PDZ"/>
    <property type="match status" value="1"/>
</dbReference>
<dbReference type="InterPro" id="IPR050716">
    <property type="entry name" value="MAGUK"/>
</dbReference>
<accession>A0A0K0FSS0</accession>
<feature type="domain" description="PDZ" evidence="1">
    <location>
        <begin position="67"/>
        <end position="123"/>
    </location>
</feature>
<proteinExistence type="predicted"/>
<reference evidence="3" key="2">
    <citation type="submission" date="2015-08" db="UniProtKB">
        <authorList>
            <consortium name="WormBaseParasite"/>
        </authorList>
    </citation>
    <scope>IDENTIFICATION</scope>
</reference>
<dbReference type="Gene3D" id="2.30.42.10">
    <property type="match status" value="1"/>
</dbReference>
<dbReference type="InterPro" id="IPR036034">
    <property type="entry name" value="PDZ_sf"/>
</dbReference>